<dbReference type="Proteomes" id="UP000629468">
    <property type="component" value="Unassembled WGS sequence"/>
</dbReference>
<dbReference type="PANTHER" id="PTHR15600">
    <property type="entry name" value="SACSIN"/>
    <property type="match status" value="1"/>
</dbReference>
<dbReference type="InterPro" id="IPR058210">
    <property type="entry name" value="SACS/Nov_dom"/>
</dbReference>
<proteinExistence type="predicted"/>
<protein>
    <recommendedName>
        <fullName evidence="2">BTB domain-containing protein</fullName>
    </recommendedName>
</protein>
<dbReference type="Pfam" id="PF00651">
    <property type="entry name" value="BTB"/>
    <property type="match status" value="1"/>
</dbReference>
<feature type="domain" description="BTB" evidence="2">
    <location>
        <begin position="2695"/>
        <end position="2772"/>
    </location>
</feature>
<dbReference type="SUPFAM" id="SSF55874">
    <property type="entry name" value="ATPase domain of HSP90 chaperone/DNA topoisomerase II/histidine kinase"/>
    <property type="match status" value="2"/>
</dbReference>
<dbReference type="InterPro" id="IPR011333">
    <property type="entry name" value="SKP1/BTB/POZ_sf"/>
</dbReference>
<feature type="region of interest" description="Disordered" evidence="1">
    <location>
        <begin position="583"/>
        <end position="604"/>
    </location>
</feature>
<dbReference type="NCBIfam" id="NF047352">
    <property type="entry name" value="P_loop_sacsin"/>
    <property type="match status" value="1"/>
</dbReference>
<evidence type="ECO:0000313" key="3">
    <source>
        <dbReference type="EMBL" id="KAF7760901.1"/>
    </source>
</evidence>
<evidence type="ECO:0000313" key="4">
    <source>
        <dbReference type="Proteomes" id="UP000629468"/>
    </source>
</evidence>
<dbReference type="EMBL" id="JABXXO010000014">
    <property type="protein sequence ID" value="KAF7760901.1"/>
    <property type="molecule type" value="Genomic_DNA"/>
</dbReference>
<sequence>MPKPFIQQADVIKAIGNILEHYPLVDGPIRELLQNSDDAGATRQILILDLRNHPTSFLVSPNYAQHQQVPSLIAINNAFFKGPDWHSLKTIFASSKAQDATAVGQFGQGFRSVYHLTDCPQIFSGHKLALLDLPEGITLDMTNDEDAKYTGHLAAFQDLPGISYSGNFPSSTASQLNSCTFPPLPTTSENKDKDTKSDSPYVDGTIIRLPLRAPHSHKASSPSTESHTPEDILILFQDFFNHDLECVLLFLKNLQQIDVYEINSQGVLNEICSTVLEKGERSGSGGGDYDTWRCVVKTRVSTSSPPLVPPASALAANSIRPTGSQAAGKSITKSTTTTWRMLSCPFTDSMSLEILERIPRSCNPEEQMKRRKLNQSIRVAAPLSSVTSSSTSKTRTSAPSVPASAASIKQLSDVTPSVDSNSTHNTTFGVRFWRQGRLFHGLPLPRSISQKWPIHVDAKFALPPSRQRIRSFYESGFVGEWNMKLFGAFIPQAWTFLLNVLAREDKVTDIFDYWPPPGGSSEFNAPAGSGFRVTGVATGASASAIAPSSGKPQGMLETVFDCVVLAKPAVWPVYVPVLPPTSPSRLTTGPRSATPPLSSTNTISASLPPPEFAELGNLKIALDEVHFLELRNSLAECGIRFTKPPGHFKNLIEGCKLRQFQFLDPENVRKELLVDVSKLQEAIASTPKHANSIIDFLIKGGDVQLLVGLPLLKNVDGQHITLHKLAPPGSTAASKQTLHTLLDAWSAPLFKTCDSNAIALNELPRSIANPLQEKGPGNVNVVKLSLEKLIEYLAADSRWTSSLPQMSPTSPSPTSLTPPESTQWLGKFYKWLRSQPYASDFFQKSETKELCIIPTQLGLRTVKDPVFDMMSATVMKCLRALGVGLLDPSIGSDAKQFLAGVDDVLRKDGDVKGILDGVMAGVLGGTTTNAGGATAALTTSLGLTCLEWKSLIEYMVRHTHVDQLSEEQRRKLRLLPIYPLLDPFDTMHTPRPDAIPENKMVYGVTFVDLLPILDGCVYLDLRGYSPRWLGILHLLSLGSSMEERPLTINDLLDLGVRNFGSQPPGIKSSIVTYVVKHERSVPRETLERLWDTALIVCRDGCVRKPGEVIDTSSTTGLGAIVSLCTEAFDGVDERTFDDCLPRMGSEEDKEIMEGLKKLPFSPLRTELDEALLVKITEWISKNVHQVAAVEASRKLLRFLAEDPAHGKLVVAIPMDHKWIPTDAGLKARHECRDRNTQSLLFDEVYALVEDGVQVTDVLKAALGWTEKLSHDNLFDQLDATLKKGEDCNKVREIIKVIGSEEVTHVDLEKLRGMLEGRAWVPTTVPSLVKPEDAVLDHVVQGTGFFQVSFTEAMYPNVVSLLRFMGVRERPTADVILARIEEVGQRTLTVEEVDRIVNLLECLPTNLDENSRIRLLVPDTTGIMRPVTDLHFNDTGSPYQCLLPNEMLLTHPNVTESLARTLGIKPLASTLSTFSQSGYMGESFITSIRKALTDYNETQMLPEMLANAVDANARRFVLVLDEMPSDTENLISPNLGAFQRSPALLVYNDAEFTEDDLKGLCSTGEGSKASRRDSIGQFGRGALTMFHITEFPMLLSSTHALFIDPSQKHLQGLPANANNQRMELKTVRDFYPNHLSFLYGLNGCLGLPVQDPASFSGTIFRLPLRHTSHVEHGSPVWEKHWEASGIQDRILSEFKAIASSCFLFTNLESIQAYSRSQNGTLKELWNLRAVPNIREIDGDFSRRMVQTLADDEQPKLWQIVSYPVPREVIPEFASVLIDQMKLKDPMVELAAFIRPEEADHQDYHGKSVLFSTTPLTEDTGLPVHCSATFITTSDRRHIRLQLDNDPGNQAKFNFWLLEEIVPIVYLYLLEHLSIYVGAPNQHFWPINETFPVDRLVLPSLYEKHLRNSTRRLFQCAYEAQRHLTPQEVMILPGNSIIQPVIDFLEPRTVTKCEEPFLSRVTDDAELPAVSPPLLRELILASRERLTQAFLPSPAGDDPILSADVLDDLLSFFIEQDPNHLIDLSLLPLEDGTLGTIALSSSGPTYYVWSNQLVHPNTTVVNFSRLVRLDFDADMFLDKGLNIKELNSAAMAALIEESFPKRVSIDATEEQEQFILQFWEHFPLLGLDKEDILDFPLVPTLTRRQFISLNSCKRGNVPIFPISVDEPICQCLSSLGISLVRNSATHCPPSLIHILEDNKTDFPDFKFRDVLSALKDLDRPSLLTRFGDLDLVGNRAEFSVWARRTLFQDVPSNVRRIARALPVWIARNTHGYVPAEELVVLPPGLDETVVAPYITGRHIAMIPPEQSQILRAALDNLDVPRISYPHLFAAIRVNLPPAMLIPAEREGYKRLVESILERIPSPEDGLEELRLPNAFDFSLRPVREFFSRAEPLFSTALHANDRNFISLEFQDLEPRLPLRRLENIDMGIFAYCAQSIAGKTGEEREVCGRIALDILNDRLPLVLALLGPDAHQWHLINEVNFIPKSTEPLWRPGTGTEDDLGDVRLNVSQDVQRQLGDLVAPRDILRQECVGIAWSQRALPVVPLSESLIRAFPAIGRPSVDDVIAHLRVLVTVASNHPNDLAILPDIIATYKFLDEKADEAPQLSQLRDERLFLNVDQTAEDWEWKAAVDLSFDVRDVGHFKSVRAFLYKYKSLLIAAGAQEVNHPRIANAVDTDRDLGHGRMQRKFLDMRRRRKLVDAEFIARDHDEDRPLMGHRSFLAAASDYLMDVFCSDLREGQKASPDQPVQVPMPYFSRASISLILDYIYGTASESPTVSILLEGTELAEYWRMEDLAEAIKDRIIESLSPETLDEISEVAEERNWTRLTGICDKYRRDNLAYIERSRQSMDEE</sequence>
<accession>A0A8H7EWC0</accession>
<dbReference type="CDD" id="cd18186">
    <property type="entry name" value="BTB_POZ_ZBTB_KLHL-like"/>
    <property type="match status" value="1"/>
</dbReference>
<dbReference type="PROSITE" id="PS50097">
    <property type="entry name" value="BTB"/>
    <property type="match status" value="1"/>
</dbReference>
<dbReference type="InterPro" id="IPR036890">
    <property type="entry name" value="HATPase_C_sf"/>
</dbReference>
<reference evidence="3 4" key="1">
    <citation type="journal article" name="Sci. Rep.">
        <title>Telomere-to-telomere assembled and centromere annotated genomes of the two main subspecies of the button mushroom Agaricus bisporus reveal especially polymorphic chromosome ends.</title>
        <authorList>
            <person name="Sonnenberg A.S.M."/>
            <person name="Sedaghat-Telgerd N."/>
            <person name="Lavrijssen B."/>
            <person name="Ohm R.A."/>
            <person name="Hendrickx P.M."/>
            <person name="Scholtmeijer K."/>
            <person name="Baars J.J.P."/>
            <person name="van Peer A."/>
        </authorList>
    </citation>
    <scope>NUCLEOTIDE SEQUENCE [LARGE SCALE GENOMIC DNA]</scope>
    <source>
        <strain evidence="3 4">H119_p4</strain>
    </source>
</reference>
<feature type="region of interest" description="Disordered" evidence="1">
    <location>
        <begin position="384"/>
        <end position="405"/>
    </location>
</feature>
<dbReference type="Pfam" id="PF25794">
    <property type="entry name" value="SACS"/>
    <property type="match status" value="2"/>
</dbReference>
<dbReference type="Gene3D" id="3.30.710.10">
    <property type="entry name" value="Potassium Channel Kv1.1, Chain A"/>
    <property type="match status" value="1"/>
</dbReference>
<dbReference type="InterPro" id="IPR000210">
    <property type="entry name" value="BTB/POZ_dom"/>
</dbReference>
<evidence type="ECO:0000256" key="1">
    <source>
        <dbReference type="SAM" id="MobiDB-lite"/>
    </source>
</evidence>
<evidence type="ECO:0000259" key="2">
    <source>
        <dbReference type="PROSITE" id="PS50097"/>
    </source>
</evidence>
<organism evidence="3 4">
    <name type="scientific">Agaricus bisporus var. burnettii</name>
    <dbReference type="NCBI Taxonomy" id="192524"/>
    <lineage>
        <taxon>Eukaryota</taxon>
        <taxon>Fungi</taxon>
        <taxon>Dikarya</taxon>
        <taxon>Basidiomycota</taxon>
        <taxon>Agaricomycotina</taxon>
        <taxon>Agaricomycetes</taxon>
        <taxon>Agaricomycetidae</taxon>
        <taxon>Agaricales</taxon>
        <taxon>Agaricineae</taxon>
        <taxon>Agaricaceae</taxon>
        <taxon>Agaricus</taxon>
    </lineage>
</organism>
<dbReference type="PANTHER" id="PTHR15600:SF42">
    <property type="entry name" value="SACSIN"/>
    <property type="match status" value="1"/>
</dbReference>
<dbReference type="SMART" id="SM00225">
    <property type="entry name" value="BTB"/>
    <property type="match status" value="1"/>
</dbReference>
<dbReference type="InterPro" id="IPR052972">
    <property type="entry name" value="Sacsin_chaperone_reg"/>
</dbReference>
<dbReference type="SUPFAM" id="SSF54695">
    <property type="entry name" value="POZ domain"/>
    <property type="match status" value="1"/>
</dbReference>
<name>A0A8H7EWC0_AGABI</name>
<comment type="caution">
    <text evidence="3">The sequence shown here is derived from an EMBL/GenBank/DDBJ whole genome shotgun (WGS) entry which is preliminary data.</text>
</comment>
<gene>
    <name evidence="3" type="ORF">Agabi119p4_10310</name>
</gene>
<feature type="region of interest" description="Disordered" evidence="1">
    <location>
        <begin position="179"/>
        <end position="199"/>
    </location>
</feature>
<dbReference type="GO" id="GO:0030544">
    <property type="term" value="F:Hsp70 protein binding"/>
    <property type="evidence" value="ECO:0007669"/>
    <property type="project" value="TreeGrafter"/>
</dbReference>